<evidence type="ECO:0000313" key="1">
    <source>
        <dbReference type="EMBL" id="GAA3702576.1"/>
    </source>
</evidence>
<reference evidence="2" key="1">
    <citation type="journal article" date="2019" name="Int. J. Syst. Evol. Microbiol.">
        <title>The Global Catalogue of Microorganisms (GCM) 10K type strain sequencing project: providing services to taxonomists for standard genome sequencing and annotation.</title>
        <authorList>
            <consortium name="The Broad Institute Genomics Platform"/>
            <consortium name="The Broad Institute Genome Sequencing Center for Infectious Disease"/>
            <person name="Wu L."/>
            <person name="Ma J."/>
        </authorList>
    </citation>
    <scope>NUCLEOTIDE SEQUENCE [LARGE SCALE GENOMIC DNA]</scope>
    <source>
        <strain evidence="2">JCM 16961</strain>
    </source>
</reference>
<evidence type="ECO:0000313" key="2">
    <source>
        <dbReference type="Proteomes" id="UP001501536"/>
    </source>
</evidence>
<gene>
    <name evidence="1" type="ORF">GCM10022377_15250</name>
</gene>
<accession>A0ABP7DCZ6</accession>
<sequence length="77" mass="7991">MGRADGGSAAVGSAGMPGRWAVAPIGPGATMLHNGGVRRFLKAAALWTLGMPPSLEIRFRETPAASAPVRRLEEKHA</sequence>
<proteinExistence type="predicted"/>
<comment type="caution">
    <text evidence="1">The sequence shown here is derived from an EMBL/GenBank/DDBJ whole genome shotgun (WGS) entry which is preliminary data.</text>
</comment>
<protein>
    <submittedName>
        <fullName evidence="1">Uncharacterized protein</fullName>
    </submittedName>
</protein>
<dbReference type="EMBL" id="BAABCJ010000002">
    <property type="protein sequence ID" value="GAA3702576.1"/>
    <property type="molecule type" value="Genomic_DNA"/>
</dbReference>
<name>A0ABP7DCZ6_9MICC</name>
<dbReference type="Proteomes" id="UP001501536">
    <property type="component" value="Unassembled WGS sequence"/>
</dbReference>
<keyword evidence="2" id="KW-1185">Reference proteome</keyword>
<organism evidence="1 2">
    <name type="scientific">Zhihengliuella alba</name>
    <dbReference type="NCBI Taxonomy" id="547018"/>
    <lineage>
        <taxon>Bacteria</taxon>
        <taxon>Bacillati</taxon>
        <taxon>Actinomycetota</taxon>
        <taxon>Actinomycetes</taxon>
        <taxon>Micrococcales</taxon>
        <taxon>Micrococcaceae</taxon>
        <taxon>Zhihengliuella</taxon>
    </lineage>
</organism>